<dbReference type="CDD" id="cd00371">
    <property type="entry name" value="HMA"/>
    <property type="match status" value="2"/>
</dbReference>
<dbReference type="PROSITE" id="PS01047">
    <property type="entry name" value="HMA_1"/>
    <property type="match status" value="1"/>
</dbReference>
<dbReference type="EC" id="7.2.2.8" evidence="3"/>
<proteinExistence type="inferred from homology"/>
<dbReference type="Gene3D" id="3.40.50.1000">
    <property type="entry name" value="HAD superfamily/HAD-like"/>
    <property type="match status" value="1"/>
</dbReference>
<dbReference type="GO" id="GO:0005886">
    <property type="term" value="C:plasma membrane"/>
    <property type="evidence" value="ECO:0007669"/>
    <property type="project" value="UniProtKB-SubCell"/>
</dbReference>
<dbReference type="InterPro" id="IPR044492">
    <property type="entry name" value="P_typ_ATPase_HD_dom"/>
</dbReference>
<dbReference type="AlphaFoldDB" id="A0AAW9MW16"/>
<comment type="subcellular location">
    <subcellularLocation>
        <location evidence="1">Cell membrane</location>
        <topology evidence="1">Multi-pass membrane protein</topology>
    </subcellularLocation>
</comment>
<feature type="transmembrane region" description="Helical" evidence="21">
    <location>
        <begin position="358"/>
        <end position="379"/>
    </location>
</feature>
<dbReference type="EMBL" id="JAYKOT010000003">
    <property type="protein sequence ID" value="MEB3429963.1"/>
    <property type="molecule type" value="Genomic_DNA"/>
</dbReference>
<evidence type="ECO:0000256" key="15">
    <source>
        <dbReference type="ARBA" id="ARBA00023008"/>
    </source>
</evidence>
<keyword evidence="14 21" id="KW-1133">Transmembrane helix</keyword>
<dbReference type="InterPro" id="IPR006121">
    <property type="entry name" value="HMA_dom"/>
</dbReference>
<evidence type="ECO:0000256" key="21">
    <source>
        <dbReference type="RuleBase" id="RU362081"/>
    </source>
</evidence>
<evidence type="ECO:0000256" key="6">
    <source>
        <dbReference type="ARBA" id="ARBA00022692"/>
    </source>
</evidence>
<dbReference type="NCBIfam" id="TIGR01512">
    <property type="entry name" value="ATPase-IB2_Cd"/>
    <property type="match status" value="1"/>
</dbReference>
<evidence type="ECO:0000256" key="13">
    <source>
        <dbReference type="ARBA" id="ARBA00022967"/>
    </source>
</evidence>
<dbReference type="SFLD" id="SFLDG00002">
    <property type="entry name" value="C1.7:_P-type_atpase_like"/>
    <property type="match status" value="1"/>
</dbReference>
<feature type="domain" description="HMA" evidence="22">
    <location>
        <begin position="1"/>
        <end position="66"/>
    </location>
</feature>
<dbReference type="SUPFAM" id="SSF81653">
    <property type="entry name" value="Calcium ATPase, transduction domain A"/>
    <property type="match status" value="1"/>
</dbReference>
<dbReference type="NCBIfam" id="TIGR01511">
    <property type="entry name" value="ATPase-IB1_Cu"/>
    <property type="match status" value="1"/>
</dbReference>
<dbReference type="PROSITE" id="PS50846">
    <property type="entry name" value="HMA_2"/>
    <property type="match status" value="2"/>
</dbReference>
<evidence type="ECO:0000256" key="2">
    <source>
        <dbReference type="ARBA" id="ARBA00006024"/>
    </source>
</evidence>
<evidence type="ECO:0000256" key="12">
    <source>
        <dbReference type="ARBA" id="ARBA00022842"/>
    </source>
</evidence>
<dbReference type="Gene3D" id="3.40.1110.10">
    <property type="entry name" value="Calcium-transporting ATPase, cytoplasmic domain N"/>
    <property type="match status" value="1"/>
</dbReference>
<evidence type="ECO:0000256" key="7">
    <source>
        <dbReference type="ARBA" id="ARBA00022723"/>
    </source>
</evidence>
<organism evidence="23 24">
    <name type="scientific">Citroniella saccharovorans</name>
    <dbReference type="NCBI Taxonomy" id="2053367"/>
    <lineage>
        <taxon>Bacteria</taxon>
        <taxon>Bacillati</taxon>
        <taxon>Bacillota</taxon>
        <taxon>Tissierellia</taxon>
        <taxon>Tissierellales</taxon>
        <taxon>Peptoniphilaceae</taxon>
        <taxon>Citroniella</taxon>
    </lineage>
</organism>
<feature type="transmembrane region" description="Helical" evidence="21">
    <location>
        <begin position="128"/>
        <end position="145"/>
    </location>
</feature>
<keyword evidence="10" id="KW-0187">Copper transport</keyword>
<keyword evidence="5" id="KW-0813">Transport</keyword>
<evidence type="ECO:0000256" key="10">
    <source>
        <dbReference type="ARBA" id="ARBA00022796"/>
    </source>
</evidence>
<dbReference type="SFLD" id="SFLDF00027">
    <property type="entry name" value="p-type_atpase"/>
    <property type="match status" value="1"/>
</dbReference>
<dbReference type="Pfam" id="PF00122">
    <property type="entry name" value="E1-E2_ATPase"/>
    <property type="match status" value="1"/>
</dbReference>
<dbReference type="InterPro" id="IPR036412">
    <property type="entry name" value="HAD-like_sf"/>
</dbReference>
<accession>A0AAW9MW16</accession>
<feature type="transmembrane region" description="Helical" evidence="21">
    <location>
        <begin position="165"/>
        <end position="182"/>
    </location>
</feature>
<feature type="transmembrane region" description="Helical" evidence="21">
    <location>
        <begin position="695"/>
        <end position="718"/>
    </location>
</feature>
<keyword evidence="24" id="KW-1185">Reference proteome</keyword>
<dbReference type="GO" id="GO:0005507">
    <property type="term" value="F:copper ion binding"/>
    <property type="evidence" value="ECO:0007669"/>
    <property type="project" value="InterPro"/>
</dbReference>
<keyword evidence="13" id="KW-1278">Translocase</keyword>
<dbReference type="SUPFAM" id="SSF81665">
    <property type="entry name" value="Calcium ATPase, transmembrane domain M"/>
    <property type="match status" value="1"/>
</dbReference>
<dbReference type="PRINTS" id="PR00119">
    <property type="entry name" value="CATATPASE"/>
</dbReference>
<dbReference type="InterPro" id="IPR027256">
    <property type="entry name" value="P-typ_ATPase_IB"/>
</dbReference>
<dbReference type="GO" id="GO:0140581">
    <property type="term" value="F:P-type monovalent copper transporter activity"/>
    <property type="evidence" value="ECO:0007669"/>
    <property type="project" value="UniProtKB-EC"/>
</dbReference>
<keyword evidence="12" id="KW-0460">Magnesium</keyword>
<keyword evidence="7 21" id="KW-0479">Metal-binding</keyword>
<comment type="catalytic activity">
    <reaction evidence="20">
        <text>Cu(+)(in) + ATP + H2O = Cu(+)(out) + ADP + phosphate + H(+)</text>
        <dbReference type="Rhea" id="RHEA:25792"/>
        <dbReference type="ChEBI" id="CHEBI:15377"/>
        <dbReference type="ChEBI" id="CHEBI:15378"/>
        <dbReference type="ChEBI" id="CHEBI:30616"/>
        <dbReference type="ChEBI" id="CHEBI:43474"/>
        <dbReference type="ChEBI" id="CHEBI:49552"/>
        <dbReference type="ChEBI" id="CHEBI:456216"/>
        <dbReference type="EC" id="7.2.2.8"/>
    </reaction>
</comment>
<dbReference type="InterPro" id="IPR006122">
    <property type="entry name" value="HMA_Cu_ion-bd"/>
</dbReference>
<dbReference type="SUPFAM" id="SSF55008">
    <property type="entry name" value="HMA, heavy metal-associated domain"/>
    <property type="match status" value="2"/>
</dbReference>
<dbReference type="NCBIfam" id="TIGR00003">
    <property type="entry name" value="copper ion binding protein"/>
    <property type="match status" value="2"/>
</dbReference>
<keyword evidence="17 21" id="KW-0472">Membrane</keyword>
<evidence type="ECO:0000256" key="5">
    <source>
        <dbReference type="ARBA" id="ARBA00022448"/>
    </source>
</evidence>
<keyword evidence="11 21" id="KW-0067">ATP-binding</keyword>
<comment type="caution">
    <text evidence="23">The sequence shown here is derived from an EMBL/GenBank/DDBJ whole genome shotgun (WGS) entry which is preliminary data.</text>
</comment>
<comment type="similarity">
    <text evidence="2 21">Belongs to the cation transport ATPase (P-type) (TC 3.A.3) family. Type IB subfamily.</text>
</comment>
<evidence type="ECO:0000256" key="16">
    <source>
        <dbReference type="ARBA" id="ARBA00023065"/>
    </source>
</evidence>
<dbReference type="FunFam" id="3.30.70.100:FF:000005">
    <property type="entry name" value="Copper-exporting P-type ATPase A"/>
    <property type="match status" value="1"/>
</dbReference>
<dbReference type="SFLD" id="SFLDS00003">
    <property type="entry name" value="Haloacid_Dehalogenase"/>
    <property type="match status" value="1"/>
</dbReference>
<feature type="domain" description="HMA" evidence="22">
    <location>
        <begin position="789"/>
        <end position="854"/>
    </location>
</feature>
<evidence type="ECO:0000259" key="22">
    <source>
        <dbReference type="PROSITE" id="PS50846"/>
    </source>
</evidence>
<dbReference type="InterPro" id="IPR059000">
    <property type="entry name" value="ATPase_P-type_domA"/>
</dbReference>
<protein>
    <recommendedName>
        <fullName evidence="4">Copper-exporting P-type ATPase</fullName>
        <ecNumber evidence="3">7.2.2.8</ecNumber>
    </recommendedName>
    <alternativeName>
        <fullName evidence="18">Copper-exporting P-type ATPase A</fullName>
    </alternativeName>
    <alternativeName>
        <fullName evidence="19">Cu(+)-exporting ATPase</fullName>
    </alternativeName>
</protein>
<keyword evidence="6 21" id="KW-0812">Transmembrane</keyword>
<name>A0AAW9MW16_9FIRM</name>
<dbReference type="GO" id="GO:0043682">
    <property type="term" value="F:P-type divalent copper transporter activity"/>
    <property type="evidence" value="ECO:0007669"/>
    <property type="project" value="TreeGrafter"/>
</dbReference>
<gene>
    <name evidence="23" type="ORF">VLK81_08075</name>
</gene>
<keyword evidence="15" id="KW-0186">Copper</keyword>
<evidence type="ECO:0000256" key="1">
    <source>
        <dbReference type="ARBA" id="ARBA00004651"/>
    </source>
</evidence>
<dbReference type="InterPro" id="IPR023298">
    <property type="entry name" value="ATPase_P-typ_TM_dom_sf"/>
</dbReference>
<dbReference type="InterPro" id="IPR008250">
    <property type="entry name" value="ATPase_P-typ_transduc_dom_A_sf"/>
</dbReference>
<evidence type="ECO:0000256" key="4">
    <source>
        <dbReference type="ARBA" id="ARBA00015102"/>
    </source>
</evidence>
<feature type="transmembrane region" description="Helical" evidence="21">
    <location>
        <begin position="91"/>
        <end position="108"/>
    </location>
</feature>
<dbReference type="RefSeq" id="WP_324620117.1">
    <property type="nucleotide sequence ID" value="NZ_JAYKOT010000003.1"/>
</dbReference>
<evidence type="ECO:0000256" key="14">
    <source>
        <dbReference type="ARBA" id="ARBA00022989"/>
    </source>
</evidence>
<dbReference type="Proteomes" id="UP001357733">
    <property type="component" value="Unassembled WGS sequence"/>
</dbReference>
<evidence type="ECO:0000256" key="17">
    <source>
        <dbReference type="ARBA" id="ARBA00023136"/>
    </source>
</evidence>
<dbReference type="NCBIfam" id="TIGR01525">
    <property type="entry name" value="ATPase-IB_hvy"/>
    <property type="match status" value="1"/>
</dbReference>
<dbReference type="PROSITE" id="PS00154">
    <property type="entry name" value="ATPASE_E1_E2"/>
    <property type="match status" value="1"/>
</dbReference>
<evidence type="ECO:0000313" key="24">
    <source>
        <dbReference type="Proteomes" id="UP001357733"/>
    </source>
</evidence>
<dbReference type="Gene3D" id="3.30.70.100">
    <property type="match status" value="2"/>
</dbReference>
<dbReference type="PRINTS" id="PR00943">
    <property type="entry name" value="CUATPASE"/>
</dbReference>
<dbReference type="NCBIfam" id="TIGR01494">
    <property type="entry name" value="ATPase_P-type"/>
    <property type="match status" value="1"/>
</dbReference>
<evidence type="ECO:0000313" key="23">
    <source>
        <dbReference type="EMBL" id="MEB3429963.1"/>
    </source>
</evidence>
<dbReference type="GO" id="GO:0016887">
    <property type="term" value="F:ATP hydrolysis activity"/>
    <property type="evidence" value="ECO:0007669"/>
    <property type="project" value="InterPro"/>
</dbReference>
<sequence length="855" mass="94429">MQSEFNIEGMTCASCQARIEKAVKNLDSVEFVAVNLLTNKMTVRHKNSSDIEKIIEACEAAGYGASLASKEITKEKQNDIKSDKKLKSKKIRLIFSILLMLILMYIAMGEMLGLKLPFNFEKIEASGLFALSQMLISAIIMLINYEYFTRGFKAIFYKNPNMDSLIALGSSASFIYSVYVLFKILDSLMYMDFNSVSHLRHSLYFESAAMILTLISIGKYLEDKSKHKATKAIRDLMDLAPKFAVRIVDGREEKVSVDDLRVSDIILIKPGEKAPVDGIVMEGGSDVDTSSISGESLPIYKKVGDRIISSSIILTGTVKLKAEKVGSDTEISKIIRLVEDANQTKAPIAKLADKVSGIFIPIVILISLVTFLIWNIIGIGFEKSLIYAISVLVVSCPCALGLATPVAIMVATGKAARNSILIKSGQSLESIGKTDLAIFDKTGTITYGYPAVTDILEIKETNGELLKLAASLEKHSEHPIAKAVVDEYMKSSDSFYKINNFRNLSGSGIIGEIEGKKYFLGKISSLENRANYKEASKLMNDLSRDGKTVMGLADDSEILGLIAVIDLIKPSSKEAIESLQNMKIKVLMLTGDNFNTASKFARDLNIEEFKADVLPSDKERYINSKNEEGYNTLMVGDGINDAPSLARAKSSIAIGSGTDIAVESADMVILNNNLLDVVNAIGLSKATLRNIKENLFWAFIYNIILIPIAAGAFSSFGIVLNPMLGSLAMSLSSLFVVGNALRLNNYKMLHKSMKEQIEERDKKYNLKNIENDKDQIKINKKIEGEKGKMKKTYTVENMMCDHCKKTVEKIALNTKDVDKAEVTLDKKELYIEFNDSFREDELVNSINEAGYKVIK</sequence>
<dbReference type="CDD" id="cd02094">
    <property type="entry name" value="P-type_ATPase_Cu-like"/>
    <property type="match status" value="1"/>
</dbReference>
<dbReference type="PANTHER" id="PTHR43520">
    <property type="entry name" value="ATP7, ISOFORM B"/>
    <property type="match status" value="1"/>
</dbReference>
<dbReference type="InterPro" id="IPR023214">
    <property type="entry name" value="HAD_sf"/>
</dbReference>
<dbReference type="InterPro" id="IPR017969">
    <property type="entry name" value="Heavy-metal-associated_CS"/>
</dbReference>
<evidence type="ECO:0000256" key="11">
    <source>
        <dbReference type="ARBA" id="ARBA00022840"/>
    </source>
</evidence>
<feature type="transmembrane region" description="Helical" evidence="21">
    <location>
        <begin position="385"/>
        <end position="411"/>
    </location>
</feature>
<dbReference type="InterPro" id="IPR036163">
    <property type="entry name" value="HMA_dom_sf"/>
</dbReference>
<dbReference type="InterPro" id="IPR018303">
    <property type="entry name" value="ATPase_P-typ_P_site"/>
</dbReference>
<evidence type="ECO:0000256" key="8">
    <source>
        <dbReference type="ARBA" id="ARBA00022737"/>
    </source>
</evidence>
<keyword evidence="8" id="KW-0677">Repeat</keyword>
<dbReference type="SUPFAM" id="SSF56784">
    <property type="entry name" value="HAD-like"/>
    <property type="match status" value="1"/>
</dbReference>
<keyword evidence="16" id="KW-0406">Ion transport</keyword>
<evidence type="ECO:0000256" key="18">
    <source>
        <dbReference type="ARBA" id="ARBA00029719"/>
    </source>
</evidence>
<keyword evidence="21" id="KW-1003">Cell membrane</keyword>
<evidence type="ECO:0000256" key="3">
    <source>
        <dbReference type="ARBA" id="ARBA00012517"/>
    </source>
</evidence>
<feature type="transmembrane region" description="Helical" evidence="21">
    <location>
        <begin position="724"/>
        <end position="744"/>
    </location>
</feature>
<keyword evidence="9 21" id="KW-0547">Nucleotide-binding</keyword>
<feature type="transmembrane region" description="Helical" evidence="21">
    <location>
        <begin position="202"/>
        <end position="221"/>
    </location>
</feature>
<evidence type="ECO:0000256" key="9">
    <source>
        <dbReference type="ARBA" id="ARBA00022741"/>
    </source>
</evidence>
<dbReference type="Pfam" id="PF00702">
    <property type="entry name" value="Hydrolase"/>
    <property type="match status" value="1"/>
</dbReference>
<dbReference type="Gene3D" id="2.70.150.10">
    <property type="entry name" value="Calcium-transporting ATPase, cytoplasmic transduction domain A"/>
    <property type="match status" value="1"/>
</dbReference>
<evidence type="ECO:0000256" key="20">
    <source>
        <dbReference type="ARBA" id="ARBA00049289"/>
    </source>
</evidence>
<dbReference type="GO" id="GO:0005524">
    <property type="term" value="F:ATP binding"/>
    <property type="evidence" value="ECO:0007669"/>
    <property type="project" value="UniProtKB-UniRule"/>
</dbReference>
<evidence type="ECO:0000256" key="19">
    <source>
        <dbReference type="ARBA" id="ARBA00033239"/>
    </source>
</evidence>
<dbReference type="InterPro" id="IPR023299">
    <property type="entry name" value="ATPase_P-typ_cyto_dom_N"/>
</dbReference>
<dbReference type="PANTHER" id="PTHR43520:SF8">
    <property type="entry name" value="P-TYPE CU(+) TRANSPORTER"/>
    <property type="match status" value="1"/>
</dbReference>
<dbReference type="Pfam" id="PF00403">
    <property type="entry name" value="HMA"/>
    <property type="match status" value="2"/>
</dbReference>
<dbReference type="FunFam" id="2.70.150.10:FF:000002">
    <property type="entry name" value="Copper-transporting ATPase 1, putative"/>
    <property type="match status" value="1"/>
</dbReference>
<reference evidence="23 24" key="1">
    <citation type="submission" date="2024-01" db="EMBL/GenBank/DDBJ databases">
        <title>Complete genome sequence of Citroniella saccharovorans strain M6.X9, isolated from human fecal sample.</title>
        <authorList>
            <person name="Cheng G."/>
            <person name="Westerholm M."/>
            <person name="Schnurer A."/>
        </authorList>
    </citation>
    <scope>NUCLEOTIDE SEQUENCE [LARGE SCALE GENOMIC DNA]</scope>
    <source>
        <strain evidence="23 24">DSM 29873</strain>
    </source>
</reference>
<dbReference type="InterPro" id="IPR001757">
    <property type="entry name" value="P_typ_ATPase"/>
</dbReference>
<dbReference type="GO" id="GO:0055070">
    <property type="term" value="P:copper ion homeostasis"/>
    <property type="evidence" value="ECO:0007669"/>
    <property type="project" value="TreeGrafter"/>
</dbReference>